<accession>A0A7J6VUD9</accession>
<dbReference type="GO" id="GO:0005524">
    <property type="term" value="F:ATP binding"/>
    <property type="evidence" value="ECO:0007669"/>
    <property type="project" value="InterPro"/>
</dbReference>
<dbReference type="PANTHER" id="PTHR10285">
    <property type="entry name" value="URIDINE KINASE"/>
    <property type="match status" value="1"/>
</dbReference>
<sequence>MQYSEEVFLYYLPQANVEDAFDTEQLLECVGQLKCGQSVHVPIYDFKNHQRCSESFHQVNASDVIILEGILVFHDQCVRNLMNMKIFVDTVKVWPEDRDV</sequence>
<keyword evidence="3" id="KW-1185">Reference proteome</keyword>
<dbReference type="EMBL" id="JABWDY010026721">
    <property type="protein sequence ID" value="KAF5188473.1"/>
    <property type="molecule type" value="Genomic_DNA"/>
</dbReference>
<dbReference type="Gene3D" id="3.40.50.300">
    <property type="entry name" value="P-loop containing nucleotide triphosphate hydrolases"/>
    <property type="match status" value="1"/>
</dbReference>
<evidence type="ECO:0000313" key="3">
    <source>
        <dbReference type="Proteomes" id="UP000554482"/>
    </source>
</evidence>
<dbReference type="SUPFAM" id="SSF52540">
    <property type="entry name" value="P-loop containing nucleoside triphosphate hydrolases"/>
    <property type="match status" value="1"/>
</dbReference>
<dbReference type="OrthoDB" id="106623at2759"/>
<reference evidence="2 3" key="1">
    <citation type="submission" date="2020-06" db="EMBL/GenBank/DDBJ databases">
        <title>Transcriptomic and genomic resources for Thalictrum thalictroides and T. hernandezii: Facilitating candidate gene discovery in an emerging model plant lineage.</title>
        <authorList>
            <person name="Arias T."/>
            <person name="Riano-Pachon D.M."/>
            <person name="Di Stilio V.S."/>
        </authorList>
    </citation>
    <scope>NUCLEOTIDE SEQUENCE [LARGE SCALE GENOMIC DNA]</scope>
    <source>
        <strain evidence="3">cv. WT478/WT964</strain>
        <tissue evidence="2">Leaves</tissue>
    </source>
</reference>
<gene>
    <name evidence="2" type="ORF">FRX31_021937</name>
</gene>
<name>A0A7J6VUD9_THATH</name>
<dbReference type="InterPro" id="IPR027417">
    <property type="entry name" value="P-loop_NTPase"/>
</dbReference>
<dbReference type="Pfam" id="PF00485">
    <property type="entry name" value="PRK"/>
    <property type="match status" value="1"/>
</dbReference>
<evidence type="ECO:0000259" key="1">
    <source>
        <dbReference type="Pfam" id="PF00485"/>
    </source>
</evidence>
<dbReference type="InterPro" id="IPR006083">
    <property type="entry name" value="PRK/URK"/>
</dbReference>
<proteinExistence type="predicted"/>
<feature type="domain" description="Phosphoribulokinase/uridine kinase" evidence="1">
    <location>
        <begin position="19"/>
        <end position="91"/>
    </location>
</feature>
<dbReference type="AlphaFoldDB" id="A0A7J6VUD9"/>
<evidence type="ECO:0000313" key="2">
    <source>
        <dbReference type="EMBL" id="KAF5188473.1"/>
    </source>
</evidence>
<keyword evidence="2" id="KW-0808">Transferase</keyword>
<dbReference type="Proteomes" id="UP000554482">
    <property type="component" value="Unassembled WGS sequence"/>
</dbReference>
<keyword evidence="2" id="KW-0418">Kinase</keyword>
<dbReference type="GO" id="GO:0016301">
    <property type="term" value="F:kinase activity"/>
    <property type="evidence" value="ECO:0007669"/>
    <property type="project" value="UniProtKB-KW"/>
</dbReference>
<protein>
    <submittedName>
        <fullName evidence="2">Uridine kinase</fullName>
    </submittedName>
</protein>
<organism evidence="2 3">
    <name type="scientific">Thalictrum thalictroides</name>
    <name type="common">Rue-anemone</name>
    <name type="synonym">Anemone thalictroides</name>
    <dbReference type="NCBI Taxonomy" id="46969"/>
    <lineage>
        <taxon>Eukaryota</taxon>
        <taxon>Viridiplantae</taxon>
        <taxon>Streptophyta</taxon>
        <taxon>Embryophyta</taxon>
        <taxon>Tracheophyta</taxon>
        <taxon>Spermatophyta</taxon>
        <taxon>Magnoliopsida</taxon>
        <taxon>Ranunculales</taxon>
        <taxon>Ranunculaceae</taxon>
        <taxon>Thalictroideae</taxon>
        <taxon>Thalictrum</taxon>
    </lineage>
</organism>
<comment type="caution">
    <text evidence="2">The sequence shown here is derived from an EMBL/GenBank/DDBJ whole genome shotgun (WGS) entry which is preliminary data.</text>
</comment>